<dbReference type="InterPro" id="IPR050626">
    <property type="entry name" value="Peptidase_M16"/>
</dbReference>
<dbReference type="Pfam" id="PF16187">
    <property type="entry name" value="Peptidase_M16_M"/>
    <property type="match status" value="1"/>
</dbReference>
<dbReference type="GO" id="GO:0005829">
    <property type="term" value="C:cytosol"/>
    <property type="evidence" value="ECO:0007669"/>
    <property type="project" value="TreeGrafter"/>
</dbReference>
<feature type="non-terminal residue" evidence="9">
    <location>
        <position position="1"/>
    </location>
</feature>
<organism evidence="9 10">
    <name type="scientific">Lucilia cuprina</name>
    <name type="common">Green bottle fly</name>
    <name type="synonym">Australian sheep blowfly</name>
    <dbReference type="NCBI Taxonomy" id="7375"/>
    <lineage>
        <taxon>Eukaryota</taxon>
        <taxon>Metazoa</taxon>
        <taxon>Ecdysozoa</taxon>
        <taxon>Arthropoda</taxon>
        <taxon>Hexapoda</taxon>
        <taxon>Insecta</taxon>
        <taxon>Pterygota</taxon>
        <taxon>Neoptera</taxon>
        <taxon>Endopterygota</taxon>
        <taxon>Diptera</taxon>
        <taxon>Brachycera</taxon>
        <taxon>Muscomorpha</taxon>
        <taxon>Oestroidea</taxon>
        <taxon>Calliphoridae</taxon>
        <taxon>Luciliinae</taxon>
        <taxon>Lucilia</taxon>
    </lineage>
</organism>
<dbReference type="InterPro" id="IPR007863">
    <property type="entry name" value="Peptidase_M16_C"/>
</dbReference>
<gene>
    <name evidence="9" type="ORF">FF38_07744</name>
</gene>
<evidence type="ECO:0000259" key="8">
    <source>
        <dbReference type="Pfam" id="PF16187"/>
    </source>
</evidence>
<evidence type="ECO:0000256" key="1">
    <source>
        <dbReference type="ARBA" id="ARBA00007261"/>
    </source>
</evidence>
<evidence type="ECO:0000256" key="5">
    <source>
        <dbReference type="ARBA" id="ARBA00022833"/>
    </source>
</evidence>
<dbReference type="Gene3D" id="3.30.830.10">
    <property type="entry name" value="Metalloenzyme, LuxS/M16 peptidase-like"/>
    <property type="match status" value="1"/>
</dbReference>
<reference evidence="9 10" key="1">
    <citation type="journal article" date="2015" name="Nat. Commun.">
        <title>Lucilia cuprina genome unlocks parasitic fly biology to underpin future interventions.</title>
        <authorList>
            <person name="Anstead C.A."/>
            <person name="Korhonen P.K."/>
            <person name="Young N.D."/>
            <person name="Hall R.S."/>
            <person name="Jex A.R."/>
            <person name="Murali S.C."/>
            <person name="Hughes D.S."/>
            <person name="Lee S.F."/>
            <person name="Perry T."/>
            <person name="Stroehlein A.J."/>
            <person name="Ansell B.R."/>
            <person name="Breugelmans B."/>
            <person name="Hofmann A."/>
            <person name="Qu J."/>
            <person name="Dugan S."/>
            <person name="Lee S.L."/>
            <person name="Chao H."/>
            <person name="Dinh H."/>
            <person name="Han Y."/>
            <person name="Doddapaneni H.V."/>
            <person name="Worley K.C."/>
            <person name="Muzny D.M."/>
            <person name="Ioannidis P."/>
            <person name="Waterhouse R.M."/>
            <person name="Zdobnov E.M."/>
            <person name="James P.J."/>
            <person name="Bagnall N.H."/>
            <person name="Kotze A.C."/>
            <person name="Gibbs R.A."/>
            <person name="Richards S."/>
            <person name="Batterham P."/>
            <person name="Gasser R.B."/>
        </authorList>
    </citation>
    <scope>NUCLEOTIDE SEQUENCE [LARGE SCALE GENOMIC DNA]</scope>
    <source>
        <strain evidence="9 10">LS</strain>
        <tissue evidence="9">Full body</tissue>
    </source>
</reference>
<keyword evidence="6" id="KW-0482">Metalloprotease</keyword>
<feature type="domain" description="Peptidase M16 C-terminal" evidence="7">
    <location>
        <begin position="3"/>
        <end position="86"/>
    </location>
</feature>
<dbReference type="EMBL" id="JRES01000114">
    <property type="protein sequence ID" value="KNC34046.1"/>
    <property type="molecule type" value="Genomic_DNA"/>
</dbReference>
<keyword evidence="4" id="KW-0378">Hydrolase</keyword>
<evidence type="ECO:0000256" key="2">
    <source>
        <dbReference type="ARBA" id="ARBA00022670"/>
    </source>
</evidence>
<comment type="similarity">
    <text evidence="1">Belongs to the peptidase M16 family.</text>
</comment>
<dbReference type="InterPro" id="IPR011249">
    <property type="entry name" value="Metalloenz_LuxS/M16"/>
</dbReference>
<dbReference type="OrthoDB" id="952271at2759"/>
<dbReference type="SUPFAM" id="SSF63411">
    <property type="entry name" value="LuxS/MPP-like metallohydrolase"/>
    <property type="match status" value="1"/>
</dbReference>
<keyword evidence="10" id="KW-1185">Reference proteome</keyword>
<evidence type="ECO:0000256" key="4">
    <source>
        <dbReference type="ARBA" id="ARBA00022801"/>
    </source>
</evidence>
<dbReference type="STRING" id="7375.A0A0L0CP48"/>
<dbReference type="GO" id="GO:0043171">
    <property type="term" value="P:peptide catabolic process"/>
    <property type="evidence" value="ECO:0007669"/>
    <property type="project" value="TreeGrafter"/>
</dbReference>
<evidence type="ECO:0000313" key="9">
    <source>
        <dbReference type="EMBL" id="KNC34046.1"/>
    </source>
</evidence>
<dbReference type="PANTHER" id="PTHR43690:SF18">
    <property type="entry name" value="INSULIN-DEGRADING ENZYME-RELATED"/>
    <property type="match status" value="1"/>
</dbReference>
<dbReference type="GO" id="GO:0051603">
    <property type="term" value="P:proteolysis involved in protein catabolic process"/>
    <property type="evidence" value="ECO:0007669"/>
    <property type="project" value="TreeGrafter"/>
</dbReference>
<keyword evidence="5" id="KW-0862">Zinc</keyword>
<protein>
    <recommendedName>
        <fullName evidence="11">Peptidase M16 middle/third domain-containing protein</fullName>
    </recommendedName>
</protein>
<comment type="caution">
    <text evidence="9">The sequence shown here is derived from an EMBL/GenBank/DDBJ whole genome shotgun (WGS) entry which is preliminary data.</text>
</comment>
<evidence type="ECO:0000313" key="10">
    <source>
        <dbReference type="Proteomes" id="UP000037069"/>
    </source>
</evidence>
<dbReference type="Proteomes" id="UP000037069">
    <property type="component" value="Unassembled WGS sequence"/>
</dbReference>
<proteinExistence type="inferred from homology"/>
<evidence type="ECO:0000256" key="6">
    <source>
        <dbReference type="ARBA" id="ARBA00023049"/>
    </source>
</evidence>
<feature type="non-terminal residue" evidence="9">
    <location>
        <position position="186"/>
    </location>
</feature>
<sequence>YQYVVHLLGHESKGSLFNYLKEQKLATELASAITHVTKGTDYLLVNIELTNYGMQEWRQVLSAVFGYIQMLQSQPPQQWIFDEVKSMNNASFLYRQKGKSMQLVSSLAQVLHRPIPRKNILNFSVPHEFNANDIKTLLDDLVVSNCRVLLASQNLPNLDSVEPWYQTKYAYTDISELTMDEDQSKY</sequence>
<dbReference type="InterPro" id="IPR032632">
    <property type="entry name" value="Peptidase_M16_M"/>
</dbReference>
<dbReference type="AlphaFoldDB" id="A0A0L0CP48"/>
<dbReference type="GO" id="GO:0005739">
    <property type="term" value="C:mitochondrion"/>
    <property type="evidence" value="ECO:0007669"/>
    <property type="project" value="TreeGrafter"/>
</dbReference>
<dbReference type="PANTHER" id="PTHR43690">
    <property type="entry name" value="NARDILYSIN"/>
    <property type="match status" value="1"/>
</dbReference>
<feature type="domain" description="Peptidase M16 middle/third" evidence="8">
    <location>
        <begin position="92"/>
        <end position="181"/>
    </location>
</feature>
<accession>A0A0L0CP48</accession>
<keyword evidence="2" id="KW-0645">Protease</keyword>
<name>A0A0L0CP48_LUCCU</name>
<evidence type="ECO:0008006" key="11">
    <source>
        <dbReference type="Google" id="ProtNLM"/>
    </source>
</evidence>
<dbReference type="GO" id="GO:0004222">
    <property type="term" value="F:metalloendopeptidase activity"/>
    <property type="evidence" value="ECO:0007669"/>
    <property type="project" value="TreeGrafter"/>
</dbReference>
<keyword evidence="3" id="KW-0479">Metal-binding</keyword>
<dbReference type="Pfam" id="PF05193">
    <property type="entry name" value="Peptidase_M16_C"/>
    <property type="match status" value="1"/>
</dbReference>
<dbReference type="OMA" id="PHEFNAN"/>
<dbReference type="FunFam" id="3.30.830.10:FF:000005">
    <property type="entry name" value="nardilysin isoform X1"/>
    <property type="match status" value="1"/>
</dbReference>
<evidence type="ECO:0000259" key="7">
    <source>
        <dbReference type="Pfam" id="PF05193"/>
    </source>
</evidence>
<evidence type="ECO:0000256" key="3">
    <source>
        <dbReference type="ARBA" id="ARBA00022723"/>
    </source>
</evidence>
<dbReference type="GO" id="GO:0046872">
    <property type="term" value="F:metal ion binding"/>
    <property type="evidence" value="ECO:0007669"/>
    <property type="project" value="UniProtKB-KW"/>
</dbReference>